<organism evidence="3 4">
    <name type="scientific">Neptunomonas antarctica</name>
    <dbReference type="NCBI Taxonomy" id="619304"/>
    <lineage>
        <taxon>Bacteria</taxon>
        <taxon>Pseudomonadati</taxon>
        <taxon>Pseudomonadota</taxon>
        <taxon>Gammaproteobacteria</taxon>
        <taxon>Oceanospirillales</taxon>
        <taxon>Oceanospirillaceae</taxon>
        <taxon>Neptunomonas</taxon>
    </lineage>
</organism>
<evidence type="ECO:0000313" key="4">
    <source>
        <dbReference type="Proteomes" id="UP000185999"/>
    </source>
</evidence>
<reference evidence="4" key="1">
    <citation type="submission" date="2017-01" db="EMBL/GenBank/DDBJ databases">
        <authorList>
            <person name="Varghese N."/>
            <person name="Submissions S."/>
        </authorList>
    </citation>
    <scope>NUCLEOTIDE SEQUENCE [LARGE SCALE GENOMIC DNA]</scope>
    <source>
        <strain evidence="4">DSM 22306</strain>
    </source>
</reference>
<sequence>MKKYNAVLALLSGLALSSGAQAELYWQDFSLSYLNGKNYQAGDDHRQVLTVEHASGQSWGDTYFFMDRLRSSDGSNETYYELSPRLGIGAVTGNDLSFGPVKDIYIATTMEGGSAGNGFNNYLYGLGVSLDIPGFKYANVNIYKANNDSGVNDEQLTLTWGYPFSLGSAEFLYDGFLDWTSAGSGKASEMNFTSQLKYDLGKSLGLKSRLYVGMEYAYWSNKFGVAALDERNPALLVKYHF</sequence>
<evidence type="ECO:0000313" key="3">
    <source>
        <dbReference type="EMBL" id="SIS40120.1"/>
    </source>
</evidence>
<dbReference type="Gene3D" id="2.40.230.20">
    <property type="entry name" value="Nucleoside-specific channel-forming protein, Tsx-like"/>
    <property type="match status" value="1"/>
</dbReference>
<dbReference type="AlphaFoldDB" id="A0A1N7ISU7"/>
<dbReference type="InterPro" id="IPR036777">
    <property type="entry name" value="Channel_Tsx-like_sf"/>
</dbReference>
<feature type="chain" id="PRO_5009942848" evidence="2">
    <location>
        <begin position="23"/>
        <end position="241"/>
    </location>
</feature>
<accession>A0A1N7ISU7</accession>
<evidence type="ECO:0000256" key="2">
    <source>
        <dbReference type="SAM" id="SignalP"/>
    </source>
</evidence>
<dbReference type="OrthoDB" id="104801at2"/>
<keyword evidence="2" id="KW-0732">Signal</keyword>
<dbReference type="EMBL" id="FTOE01000001">
    <property type="protein sequence ID" value="SIS40120.1"/>
    <property type="molecule type" value="Genomic_DNA"/>
</dbReference>
<dbReference type="Proteomes" id="UP000185999">
    <property type="component" value="Unassembled WGS sequence"/>
</dbReference>
<gene>
    <name evidence="3" type="ORF">SAMN05421760_10173</name>
</gene>
<dbReference type="GO" id="GO:0009279">
    <property type="term" value="C:cell outer membrane"/>
    <property type="evidence" value="ECO:0007669"/>
    <property type="project" value="InterPro"/>
</dbReference>
<dbReference type="Pfam" id="PF03502">
    <property type="entry name" value="Channel_Tsx"/>
    <property type="match status" value="1"/>
</dbReference>
<comment type="similarity">
    <text evidence="1">Belongs to the nucleoside-specific channel-forming outer membrane porin (Tsx) (TC 1.B.10) family.</text>
</comment>
<name>A0A1N7ISU7_9GAMM</name>
<dbReference type="SUPFAM" id="SSF111364">
    <property type="entry name" value="Tsx-like channel"/>
    <property type="match status" value="1"/>
</dbReference>
<protein>
    <submittedName>
        <fullName evidence="3">Nucleoside-specific outer membrane channel protein Tsx</fullName>
    </submittedName>
</protein>
<keyword evidence="4" id="KW-1185">Reference proteome</keyword>
<dbReference type="InterPro" id="IPR018013">
    <property type="entry name" value="Channel_Tsx-like"/>
</dbReference>
<feature type="signal peptide" evidence="2">
    <location>
        <begin position="1"/>
        <end position="22"/>
    </location>
</feature>
<proteinExistence type="inferred from homology"/>
<dbReference type="RefSeq" id="WP_054339708.1">
    <property type="nucleotide sequence ID" value="NZ_FTOE01000001.1"/>
</dbReference>
<evidence type="ECO:0000256" key="1">
    <source>
        <dbReference type="ARBA" id="ARBA00008728"/>
    </source>
</evidence>
<dbReference type="STRING" id="619304.SAMN05421760_10173"/>